<keyword evidence="3 6" id="KW-0056">Arginine metabolism</keyword>
<comment type="subcellular location">
    <subcellularLocation>
        <location evidence="6">Cytoplasm</location>
    </subcellularLocation>
</comment>
<accession>A0AAU7VLX5</accession>
<dbReference type="HAMAP" id="MF_00242">
    <property type="entry name" value="Arg_deiminase"/>
    <property type="match status" value="1"/>
</dbReference>
<comment type="pathway">
    <text evidence="1 6">Amino-acid degradation; L-arginine degradation via ADI pathway; carbamoyl phosphate from L-arginine: step 1/2.</text>
</comment>
<dbReference type="GO" id="GO:0005737">
    <property type="term" value="C:cytoplasm"/>
    <property type="evidence" value="ECO:0007669"/>
    <property type="project" value="UniProtKB-SubCell"/>
</dbReference>
<organism evidence="8">
    <name type="scientific">Proteinivorax tanatarense</name>
    <dbReference type="NCBI Taxonomy" id="1260629"/>
    <lineage>
        <taxon>Bacteria</taxon>
        <taxon>Bacillati</taxon>
        <taxon>Bacillota</taxon>
        <taxon>Clostridia</taxon>
        <taxon>Eubacteriales</taxon>
        <taxon>Proteinivoracaceae</taxon>
        <taxon>Proteinivorax</taxon>
    </lineage>
</organism>
<dbReference type="Gene3D" id="3.75.10.10">
    <property type="entry name" value="L-arginine/glycine Amidinotransferase, Chain A"/>
    <property type="match status" value="1"/>
</dbReference>
<evidence type="ECO:0000313" key="8">
    <source>
        <dbReference type="EMBL" id="XBX75109.1"/>
    </source>
</evidence>
<dbReference type="AlphaFoldDB" id="A0AAU7VLX5"/>
<evidence type="ECO:0000256" key="5">
    <source>
        <dbReference type="ARBA" id="ARBA00049429"/>
    </source>
</evidence>
<dbReference type="EMBL" id="CP158367">
    <property type="protein sequence ID" value="XBX75109.1"/>
    <property type="molecule type" value="Genomic_DNA"/>
</dbReference>
<evidence type="ECO:0000256" key="7">
    <source>
        <dbReference type="PIRSR" id="PIRSR006356-1"/>
    </source>
</evidence>
<evidence type="ECO:0000256" key="3">
    <source>
        <dbReference type="ARBA" id="ARBA00022503"/>
    </source>
</evidence>
<protein>
    <recommendedName>
        <fullName evidence="6">Arginine deiminase</fullName>
        <shortName evidence="6">ADI</shortName>
        <ecNumber evidence="6">3.5.3.6</ecNumber>
    </recommendedName>
    <alternativeName>
        <fullName evidence="6">Arginine dihydrolase</fullName>
        <shortName evidence="6">AD</shortName>
    </alternativeName>
</protein>
<dbReference type="RefSeq" id="WP_350343856.1">
    <property type="nucleotide sequence ID" value="NZ_CP158367.1"/>
</dbReference>
<proteinExistence type="inferred from homology"/>
<evidence type="ECO:0000256" key="4">
    <source>
        <dbReference type="ARBA" id="ARBA00022801"/>
    </source>
</evidence>
<feature type="active site" description="Amidino-cysteine intermediate" evidence="6 7">
    <location>
        <position position="391"/>
    </location>
</feature>
<evidence type="ECO:0000256" key="6">
    <source>
        <dbReference type="HAMAP-Rule" id="MF_00242"/>
    </source>
</evidence>
<evidence type="ECO:0000256" key="1">
    <source>
        <dbReference type="ARBA" id="ARBA00005213"/>
    </source>
</evidence>
<dbReference type="PRINTS" id="PR01466">
    <property type="entry name" value="ARGDEIMINASE"/>
</dbReference>
<comment type="similarity">
    <text evidence="2 6">Belongs to the arginine deiminase family.</text>
</comment>
<dbReference type="Pfam" id="PF02274">
    <property type="entry name" value="ADI"/>
    <property type="match status" value="1"/>
</dbReference>
<name>A0AAU7VLX5_9FIRM</name>
<comment type="catalytic activity">
    <reaction evidence="5 6">
        <text>L-arginine + H2O = L-citrulline + NH4(+)</text>
        <dbReference type="Rhea" id="RHEA:19597"/>
        <dbReference type="ChEBI" id="CHEBI:15377"/>
        <dbReference type="ChEBI" id="CHEBI:28938"/>
        <dbReference type="ChEBI" id="CHEBI:32682"/>
        <dbReference type="ChEBI" id="CHEBI:57743"/>
        <dbReference type="EC" id="3.5.3.6"/>
    </reaction>
</comment>
<gene>
    <name evidence="6" type="primary">arcA</name>
    <name evidence="8" type="ORF">PRVXT_000215</name>
</gene>
<dbReference type="EC" id="3.5.3.6" evidence="6"/>
<dbReference type="PIRSF" id="PIRSF006356">
    <property type="entry name" value="Arg_deiminase"/>
    <property type="match status" value="1"/>
</dbReference>
<dbReference type="NCBIfam" id="NF002381">
    <property type="entry name" value="PRK01388.1"/>
    <property type="match status" value="1"/>
</dbReference>
<dbReference type="PANTHER" id="PTHR47271">
    <property type="entry name" value="ARGININE DEIMINASE"/>
    <property type="match status" value="1"/>
</dbReference>
<evidence type="ECO:0000256" key="2">
    <source>
        <dbReference type="ARBA" id="ARBA00010206"/>
    </source>
</evidence>
<reference evidence="8" key="1">
    <citation type="journal article" date="2013" name="Extremophiles">
        <title>Proteinivorax tanatarense gen. nov., sp. nov., an anaerobic, haloalkaliphilic, proteolytic bacterium isolated from a decaying algal bloom, and proposal of Proteinivoraceae fam. nov.</title>
        <authorList>
            <person name="Kevbrin V."/>
            <person name="Boltyanskaya Y."/>
            <person name="Zhilina T."/>
            <person name="Kolganova T."/>
            <person name="Lavrentjeva E."/>
            <person name="Kuznetsov B."/>
        </authorList>
    </citation>
    <scope>NUCLEOTIDE SEQUENCE</scope>
    <source>
        <strain evidence="8">Z-910T</strain>
    </source>
</reference>
<dbReference type="GO" id="GO:0016990">
    <property type="term" value="F:arginine deiminase activity"/>
    <property type="evidence" value="ECO:0007669"/>
    <property type="project" value="UniProtKB-UniRule"/>
</dbReference>
<dbReference type="SUPFAM" id="SSF55909">
    <property type="entry name" value="Pentein"/>
    <property type="match status" value="1"/>
</dbReference>
<dbReference type="PANTHER" id="PTHR47271:SF2">
    <property type="entry name" value="ARGININE DEIMINASE"/>
    <property type="match status" value="1"/>
</dbReference>
<keyword evidence="6" id="KW-0963">Cytoplasm</keyword>
<dbReference type="GO" id="GO:0019546">
    <property type="term" value="P:L-arginine deiminase pathway"/>
    <property type="evidence" value="ECO:0007669"/>
    <property type="project" value="TreeGrafter"/>
</dbReference>
<reference evidence="8" key="2">
    <citation type="submission" date="2024-06" db="EMBL/GenBank/DDBJ databases">
        <authorList>
            <person name="Petrova K.O."/>
            <person name="Toshchakov S.V."/>
            <person name="Boltjanskaja Y.V."/>
            <person name="Kevbrin V."/>
        </authorList>
    </citation>
    <scope>NUCLEOTIDE SEQUENCE</scope>
    <source>
        <strain evidence="8">Z-910T</strain>
    </source>
</reference>
<dbReference type="InterPro" id="IPR003876">
    <property type="entry name" value="Arg_deiminase"/>
</dbReference>
<keyword evidence="4 6" id="KW-0378">Hydrolase</keyword>
<dbReference type="Gene3D" id="1.10.3930.10">
    <property type="entry name" value="Arginine deiminase"/>
    <property type="match status" value="1"/>
</dbReference>
<sequence>MAVNSDIGKLKKVIVHRPGQELEYLAPLYLEELLFDEIPWLERAQEEHDLFVKEMHKNGTQVIYLTDLMKEVLMMDDSIKRSFIDEQLKLSHIGNELTKEKLVEHLMEQNPEYVAKNLIRGFKRGFVKELKEPDSLADIIESPFPFYLSPLPSMYFTRDQGITMGDGILISSMNNDSRRRETLYTKYVVNHHPLFSNMEPLMEDKIPAGLEGGDLIVASKELLIIGLSERTTEQAIETISKELLVDNPRFKEILVIQIPAKRAYMHLDTVFNMIDYDKFVMYPGIKNSTYTYRLTAGADGQVKAQKAGELKEALSTSLGRPINIIYSGGNDPITAAREQWSDSTNTLALAPGKVIAYNRNTVTNAKLRREGIEVVEFEGSELVRGRGGSRCMSMPIDREPLK</sequence>